<dbReference type="AlphaFoldDB" id="A0A9J5X795"/>
<dbReference type="OrthoDB" id="1938625at2759"/>
<dbReference type="PANTHER" id="PTHR33116">
    <property type="entry name" value="REVERSE TRANSCRIPTASE ZINC-BINDING DOMAIN-CONTAINING PROTEIN-RELATED-RELATED"/>
    <property type="match status" value="1"/>
</dbReference>
<dbReference type="EMBL" id="JACXVP010000009">
    <property type="protein sequence ID" value="KAG5583730.1"/>
    <property type="molecule type" value="Genomic_DNA"/>
</dbReference>
<reference evidence="1 2" key="1">
    <citation type="submission" date="2020-09" db="EMBL/GenBank/DDBJ databases">
        <title>De no assembly of potato wild relative species, Solanum commersonii.</title>
        <authorList>
            <person name="Cho K."/>
        </authorList>
    </citation>
    <scope>NUCLEOTIDE SEQUENCE [LARGE SCALE GENOMIC DNA]</scope>
    <source>
        <strain evidence="1">LZ3.2</strain>
        <tissue evidence="1">Leaf</tissue>
    </source>
</reference>
<gene>
    <name evidence="1" type="ORF">H5410_044164</name>
</gene>
<name>A0A9J5X795_SOLCO</name>
<accession>A0A9J5X795</accession>
<protein>
    <submittedName>
        <fullName evidence="1">Uncharacterized protein</fullName>
    </submittedName>
</protein>
<dbReference type="PANTHER" id="PTHR33116:SF85">
    <property type="entry name" value="REVERSE TRANSCRIPTASE ZINC-BINDING DOMAIN-CONTAINING PROTEIN"/>
    <property type="match status" value="1"/>
</dbReference>
<keyword evidence="2" id="KW-1185">Reference proteome</keyword>
<evidence type="ECO:0000313" key="1">
    <source>
        <dbReference type="EMBL" id="KAG5583730.1"/>
    </source>
</evidence>
<sequence length="137" mass="15982">MATWQLQYLSMRGKLTVINRVLDSIPTHLMSRIPIPRMVEIILLQKNSKGHKIQLIKWVTAKMPKQVGHLGIKDPTTYNKCMLMKWLCRYGQSDYALQKQVVRANHGSLDNWCIKLSMASHGIGLWKYIRNIWDDFS</sequence>
<proteinExistence type="predicted"/>
<organism evidence="1 2">
    <name type="scientific">Solanum commersonii</name>
    <name type="common">Commerson's wild potato</name>
    <name type="synonym">Commerson's nightshade</name>
    <dbReference type="NCBI Taxonomy" id="4109"/>
    <lineage>
        <taxon>Eukaryota</taxon>
        <taxon>Viridiplantae</taxon>
        <taxon>Streptophyta</taxon>
        <taxon>Embryophyta</taxon>
        <taxon>Tracheophyta</taxon>
        <taxon>Spermatophyta</taxon>
        <taxon>Magnoliopsida</taxon>
        <taxon>eudicotyledons</taxon>
        <taxon>Gunneridae</taxon>
        <taxon>Pentapetalae</taxon>
        <taxon>asterids</taxon>
        <taxon>lamiids</taxon>
        <taxon>Solanales</taxon>
        <taxon>Solanaceae</taxon>
        <taxon>Solanoideae</taxon>
        <taxon>Solaneae</taxon>
        <taxon>Solanum</taxon>
    </lineage>
</organism>
<comment type="caution">
    <text evidence="1">The sequence shown here is derived from an EMBL/GenBank/DDBJ whole genome shotgun (WGS) entry which is preliminary data.</text>
</comment>
<dbReference type="Proteomes" id="UP000824120">
    <property type="component" value="Chromosome 9"/>
</dbReference>
<evidence type="ECO:0000313" key="2">
    <source>
        <dbReference type="Proteomes" id="UP000824120"/>
    </source>
</evidence>